<keyword evidence="2" id="KW-1185">Reference proteome</keyword>
<gene>
    <name evidence="1" type="ORF">BDU57DRAFT_49976</name>
</gene>
<dbReference type="AlphaFoldDB" id="A0A6A5R076"/>
<dbReference type="Proteomes" id="UP000800096">
    <property type="component" value="Unassembled WGS sequence"/>
</dbReference>
<evidence type="ECO:0000313" key="2">
    <source>
        <dbReference type="Proteomes" id="UP000800096"/>
    </source>
</evidence>
<name>A0A6A5R076_AMPQU</name>
<protein>
    <submittedName>
        <fullName evidence="1">Uncharacterized protein</fullName>
    </submittedName>
</protein>
<sequence>MLWQLCARRFCISRAPTDSFQLHGAAAVRSGILLAPSATLGTVARLPMPNAAPSKETGNDMSKDACLMKHANRMERHSNSPSGTSHFNTRLVETTRCDAGMCNHRRVCALPPPPTSHHLGARRHQVLAHTGRHSTLGALINDLASCNPEDRRSKIWRHNVIPRATPVQCVVRLGHSHQAPLRPRIAE</sequence>
<evidence type="ECO:0000313" key="1">
    <source>
        <dbReference type="EMBL" id="KAF1921445.1"/>
    </source>
</evidence>
<accession>A0A6A5R076</accession>
<reference evidence="1" key="1">
    <citation type="journal article" date="2020" name="Stud. Mycol.">
        <title>101 Dothideomycetes genomes: a test case for predicting lifestyles and emergence of pathogens.</title>
        <authorList>
            <person name="Haridas S."/>
            <person name="Albert R."/>
            <person name="Binder M."/>
            <person name="Bloem J."/>
            <person name="Labutti K."/>
            <person name="Salamov A."/>
            <person name="Andreopoulos B."/>
            <person name="Baker S."/>
            <person name="Barry K."/>
            <person name="Bills G."/>
            <person name="Bluhm B."/>
            <person name="Cannon C."/>
            <person name="Castanera R."/>
            <person name="Culley D."/>
            <person name="Daum C."/>
            <person name="Ezra D."/>
            <person name="Gonzalez J."/>
            <person name="Henrissat B."/>
            <person name="Kuo A."/>
            <person name="Liang C."/>
            <person name="Lipzen A."/>
            <person name="Lutzoni F."/>
            <person name="Magnuson J."/>
            <person name="Mondo S."/>
            <person name="Nolan M."/>
            <person name="Ohm R."/>
            <person name="Pangilinan J."/>
            <person name="Park H.-J."/>
            <person name="Ramirez L."/>
            <person name="Alfaro M."/>
            <person name="Sun H."/>
            <person name="Tritt A."/>
            <person name="Yoshinaga Y."/>
            <person name="Zwiers L.-H."/>
            <person name="Turgeon B."/>
            <person name="Goodwin S."/>
            <person name="Spatafora J."/>
            <person name="Crous P."/>
            <person name="Grigoriev I."/>
        </authorList>
    </citation>
    <scope>NUCLEOTIDE SEQUENCE</scope>
    <source>
        <strain evidence="1">HMLAC05119</strain>
    </source>
</reference>
<proteinExistence type="predicted"/>
<organism evidence="1 2">
    <name type="scientific">Ampelomyces quisqualis</name>
    <name type="common">Powdery mildew agent</name>
    <dbReference type="NCBI Taxonomy" id="50730"/>
    <lineage>
        <taxon>Eukaryota</taxon>
        <taxon>Fungi</taxon>
        <taxon>Dikarya</taxon>
        <taxon>Ascomycota</taxon>
        <taxon>Pezizomycotina</taxon>
        <taxon>Dothideomycetes</taxon>
        <taxon>Pleosporomycetidae</taxon>
        <taxon>Pleosporales</taxon>
        <taxon>Pleosporineae</taxon>
        <taxon>Phaeosphaeriaceae</taxon>
        <taxon>Ampelomyces</taxon>
    </lineage>
</organism>
<dbReference type="EMBL" id="ML979132">
    <property type="protein sequence ID" value="KAF1921445.1"/>
    <property type="molecule type" value="Genomic_DNA"/>
</dbReference>